<feature type="signal peptide" evidence="2">
    <location>
        <begin position="1"/>
        <end position="17"/>
    </location>
</feature>
<comment type="caution">
    <text evidence="3">The sequence shown here is derived from an EMBL/GenBank/DDBJ whole genome shotgun (WGS) entry which is preliminary data.</text>
</comment>
<accession>A0A497Z6R8</accession>
<dbReference type="Proteomes" id="UP000271700">
    <property type="component" value="Unassembled WGS sequence"/>
</dbReference>
<name>A0A497Z6R8_9RHOB</name>
<organism evidence="3 4">
    <name type="scientific">Ruegeria conchae</name>
    <dbReference type="NCBI Taxonomy" id="981384"/>
    <lineage>
        <taxon>Bacteria</taxon>
        <taxon>Pseudomonadati</taxon>
        <taxon>Pseudomonadota</taxon>
        <taxon>Alphaproteobacteria</taxon>
        <taxon>Rhodobacterales</taxon>
        <taxon>Roseobacteraceae</taxon>
        <taxon>Ruegeria</taxon>
    </lineage>
</organism>
<evidence type="ECO:0000313" key="3">
    <source>
        <dbReference type="EMBL" id="RLK02593.1"/>
    </source>
</evidence>
<dbReference type="EMBL" id="RCCT01000005">
    <property type="protein sequence ID" value="RLK02593.1"/>
    <property type="molecule type" value="Genomic_DNA"/>
</dbReference>
<feature type="region of interest" description="Disordered" evidence="1">
    <location>
        <begin position="92"/>
        <end position="111"/>
    </location>
</feature>
<reference evidence="3 4" key="1">
    <citation type="submission" date="2018-10" db="EMBL/GenBank/DDBJ databases">
        <title>Genomic Encyclopedia of Archaeal and Bacterial Type Strains, Phase II (KMG-II): from individual species to whole genera.</title>
        <authorList>
            <person name="Goeker M."/>
        </authorList>
    </citation>
    <scope>NUCLEOTIDE SEQUENCE [LARGE SCALE GENOMIC DNA]</scope>
    <source>
        <strain evidence="3 4">DSM 29317</strain>
    </source>
</reference>
<feature type="chain" id="PRO_5019802558" description="Membrane-bound lysozyme inhibitor of c-type lysozyme MliC" evidence="2">
    <location>
        <begin position="18"/>
        <end position="111"/>
    </location>
</feature>
<dbReference type="OrthoDB" id="7863611at2"/>
<keyword evidence="4" id="KW-1185">Reference proteome</keyword>
<protein>
    <recommendedName>
        <fullName evidence="5">Membrane-bound lysozyme inhibitor of c-type lysozyme MliC</fullName>
    </recommendedName>
</protein>
<evidence type="ECO:0000256" key="1">
    <source>
        <dbReference type="SAM" id="MobiDB-lite"/>
    </source>
</evidence>
<dbReference type="RefSeq" id="WP_010442450.1">
    <property type="nucleotide sequence ID" value="NZ_AEYW01000016.1"/>
</dbReference>
<keyword evidence="2" id="KW-0732">Signal</keyword>
<proteinExistence type="predicted"/>
<evidence type="ECO:0008006" key="5">
    <source>
        <dbReference type="Google" id="ProtNLM"/>
    </source>
</evidence>
<sequence>MKKIALLLAFLPAAAFAEERVFECDAPDAEHPEMAAKLVKYDGQQKGHITIGDIDKDVDVFPGLDTLTYLYIGDGYTLHYNVHPEKGTFDYSASGSKSGWGKGACREITGQ</sequence>
<dbReference type="AlphaFoldDB" id="A0A497Z6R8"/>
<gene>
    <name evidence="3" type="ORF">CLV75_3144</name>
</gene>
<evidence type="ECO:0000256" key="2">
    <source>
        <dbReference type="SAM" id="SignalP"/>
    </source>
</evidence>
<evidence type="ECO:0000313" key="4">
    <source>
        <dbReference type="Proteomes" id="UP000271700"/>
    </source>
</evidence>